<evidence type="ECO:0000313" key="1">
    <source>
        <dbReference type="EMBL" id="KAJ8311777.1"/>
    </source>
</evidence>
<dbReference type="InterPro" id="IPR036563">
    <property type="entry name" value="MoaE_sf"/>
</dbReference>
<accession>A0ABQ9F671</accession>
<dbReference type="Pfam" id="PF02391">
    <property type="entry name" value="MoaE"/>
    <property type="match status" value="2"/>
</dbReference>
<reference evidence="1 2" key="1">
    <citation type="submission" date="2022-12" db="EMBL/GenBank/DDBJ databases">
        <title>Chromosome-level genome of Tegillarca granosa.</title>
        <authorList>
            <person name="Kim J."/>
        </authorList>
    </citation>
    <scope>NUCLEOTIDE SEQUENCE [LARGE SCALE GENOMIC DNA]</scope>
    <source>
        <strain evidence="1">Teg-2019</strain>
        <tissue evidence="1">Adductor muscle</tissue>
    </source>
</reference>
<evidence type="ECO:0000313" key="2">
    <source>
        <dbReference type="Proteomes" id="UP001217089"/>
    </source>
</evidence>
<dbReference type="SUPFAM" id="SSF54690">
    <property type="entry name" value="Molybdopterin synthase subunit MoaE"/>
    <property type="match status" value="1"/>
</dbReference>
<dbReference type="InterPro" id="IPR003448">
    <property type="entry name" value="Mopterin_biosynth_MoaE"/>
</dbReference>
<name>A0ABQ9F671_TEGGR</name>
<protein>
    <submittedName>
        <fullName evidence="1">Uncharacterized protein</fullName>
    </submittedName>
</protein>
<keyword evidence="2" id="KW-1185">Reference proteome</keyword>
<dbReference type="Proteomes" id="UP001217089">
    <property type="component" value="Unassembled WGS sequence"/>
</dbReference>
<dbReference type="EMBL" id="JARBDR010000493">
    <property type="protein sequence ID" value="KAJ8311777.1"/>
    <property type="molecule type" value="Genomic_DNA"/>
</dbReference>
<gene>
    <name evidence="1" type="ORF">KUTeg_010671</name>
</gene>
<dbReference type="Gene3D" id="3.90.1170.40">
    <property type="entry name" value="Molybdopterin biosynthesis MoaE subunit"/>
    <property type="match status" value="2"/>
</dbReference>
<feature type="non-terminal residue" evidence="1">
    <location>
        <position position="230"/>
    </location>
</feature>
<sequence>MFDGSEASRNTKFNPSVITEDLAGHLYMCKLITCKITANSTCMLHIYISKYEFQIDKKITIELVTLLFFAKSRELSGLKTSQLTTPTQASFQEILNLIVAAFPSLSTATVSVLKVLDRGVISTWKKGWNEVLCHHTIILSKTGRLVWNGMDHVEITESVLDVKHVSDLVTSPSCGAISVFIGTTRDNFNVVPLTEASIIIAISSPHRKESLEAVHFAIDTLKATVPIWKK</sequence>
<organism evidence="1 2">
    <name type="scientific">Tegillarca granosa</name>
    <name type="common">Malaysian cockle</name>
    <name type="synonym">Anadara granosa</name>
    <dbReference type="NCBI Taxonomy" id="220873"/>
    <lineage>
        <taxon>Eukaryota</taxon>
        <taxon>Metazoa</taxon>
        <taxon>Spiralia</taxon>
        <taxon>Lophotrochozoa</taxon>
        <taxon>Mollusca</taxon>
        <taxon>Bivalvia</taxon>
        <taxon>Autobranchia</taxon>
        <taxon>Pteriomorphia</taxon>
        <taxon>Arcoida</taxon>
        <taxon>Arcoidea</taxon>
        <taxon>Arcidae</taxon>
        <taxon>Tegillarca</taxon>
    </lineage>
</organism>
<dbReference type="PANTHER" id="PTHR23404">
    <property type="entry name" value="MOLYBDOPTERIN SYNTHASE RELATED"/>
    <property type="match status" value="1"/>
</dbReference>
<proteinExistence type="predicted"/>
<comment type="caution">
    <text evidence="1">The sequence shown here is derived from an EMBL/GenBank/DDBJ whole genome shotgun (WGS) entry which is preliminary data.</text>
</comment>